<gene>
    <name evidence="2" type="ORF">RRG08_027209</name>
</gene>
<evidence type="ECO:0000313" key="2">
    <source>
        <dbReference type="EMBL" id="KAK3782035.1"/>
    </source>
</evidence>
<keyword evidence="3" id="KW-1185">Reference proteome</keyword>
<organism evidence="2 3">
    <name type="scientific">Elysia crispata</name>
    <name type="common">lettuce slug</name>
    <dbReference type="NCBI Taxonomy" id="231223"/>
    <lineage>
        <taxon>Eukaryota</taxon>
        <taxon>Metazoa</taxon>
        <taxon>Spiralia</taxon>
        <taxon>Lophotrochozoa</taxon>
        <taxon>Mollusca</taxon>
        <taxon>Gastropoda</taxon>
        <taxon>Heterobranchia</taxon>
        <taxon>Euthyneura</taxon>
        <taxon>Panpulmonata</taxon>
        <taxon>Sacoglossa</taxon>
        <taxon>Placobranchoidea</taxon>
        <taxon>Plakobranchidae</taxon>
        <taxon>Elysia</taxon>
    </lineage>
</organism>
<name>A0AAE1A6P6_9GAST</name>
<evidence type="ECO:0000313" key="3">
    <source>
        <dbReference type="Proteomes" id="UP001283361"/>
    </source>
</evidence>
<reference evidence="2" key="1">
    <citation type="journal article" date="2023" name="G3 (Bethesda)">
        <title>A reference genome for the long-term kleptoplast-retaining sea slug Elysia crispata morphotype clarki.</title>
        <authorList>
            <person name="Eastman K.E."/>
            <person name="Pendleton A.L."/>
            <person name="Shaikh M.A."/>
            <person name="Suttiyut T."/>
            <person name="Ogas R."/>
            <person name="Tomko P."/>
            <person name="Gavelis G."/>
            <person name="Widhalm J.R."/>
            <person name="Wisecaver J.H."/>
        </authorList>
    </citation>
    <scope>NUCLEOTIDE SEQUENCE</scope>
    <source>
        <strain evidence="2">ECLA1</strain>
    </source>
</reference>
<dbReference type="EMBL" id="JAWDGP010002547">
    <property type="protein sequence ID" value="KAK3782035.1"/>
    <property type="molecule type" value="Genomic_DNA"/>
</dbReference>
<protein>
    <submittedName>
        <fullName evidence="2">Uncharacterized protein</fullName>
    </submittedName>
</protein>
<accession>A0AAE1A6P6</accession>
<evidence type="ECO:0000256" key="1">
    <source>
        <dbReference type="SAM" id="Coils"/>
    </source>
</evidence>
<dbReference type="AlphaFoldDB" id="A0AAE1A6P6"/>
<sequence>MDVDRPKKRVFSFLEQMARETNVSKGKARLELARKLNERTRHLQKRRKQRERIRKMAKDLETTEAQIQLVEEDIQRLESVVEEGTDGEDQ</sequence>
<feature type="coiled-coil region" evidence="1">
    <location>
        <begin position="43"/>
        <end position="80"/>
    </location>
</feature>
<comment type="caution">
    <text evidence="2">The sequence shown here is derived from an EMBL/GenBank/DDBJ whole genome shotgun (WGS) entry which is preliminary data.</text>
</comment>
<keyword evidence="1" id="KW-0175">Coiled coil</keyword>
<dbReference type="Proteomes" id="UP001283361">
    <property type="component" value="Unassembled WGS sequence"/>
</dbReference>
<proteinExistence type="predicted"/>